<evidence type="ECO:0000313" key="2">
    <source>
        <dbReference type="Proteomes" id="UP000271162"/>
    </source>
</evidence>
<proteinExistence type="predicted"/>
<sequence length="272" mass="31016">MTSSWSDKCANCHINRDRNNLSEMAANQPPKNEDLDHLARKGEELLERSRERRAGYKLIDSEIVKEGPEPVPQAFKDQVRDLLESRNSLETSTTREHDRSGYVTDVSTATWQFSTQSFSPRSVVSVNGARDDILKNKEQNWTPHAARESTSVGESGRSLRELQESYERKVERFGSTPVLHAAEDRTFIRDDKPRSIMKRRELETRDQMLRPSADNQLIEHRQYHRTQSNVSNKSGQDTDPAPIALYLTQMSSTIFFPTSCIHQNLLGASGLV</sequence>
<dbReference type="AlphaFoldDB" id="A0A0N4YEG5"/>
<dbReference type="STRING" id="27835.A0A0N4YEG5"/>
<evidence type="ECO:0000313" key="3">
    <source>
        <dbReference type="WBParaSite" id="NBR_0001508201-mRNA-1"/>
    </source>
</evidence>
<organism evidence="3">
    <name type="scientific">Nippostrongylus brasiliensis</name>
    <name type="common">Rat hookworm</name>
    <dbReference type="NCBI Taxonomy" id="27835"/>
    <lineage>
        <taxon>Eukaryota</taxon>
        <taxon>Metazoa</taxon>
        <taxon>Ecdysozoa</taxon>
        <taxon>Nematoda</taxon>
        <taxon>Chromadorea</taxon>
        <taxon>Rhabditida</taxon>
        <taxon>Rhabditina</taxon>
        <taxon>Rhabditomorpha</taxon>
        <taxon>Strongyloidea</taxon>
        <taxon>Heligmosomidae</taxon>
        <taxon>Nippostrongylus</taxon>
    </lineage>
</organism>
<reference evidence="3" key="1">
    <citation type="submission" date="2017-02" db="UniProtKB">
        <authorList>
            <consortium name="WormBaseParasite"/>
        </authorList>
    </citation>
    <scope>IDENTIFICATION</scope>
</reference>
<protein>
    <submittedName>
        <fullName evidence="3">AKAP2_C domain-containing protein</fullName>
    </submittedName>
</protein>
<keyword evidence="2" id="KW-1185">Reference proteome</keyword>
<reference evidence="1 2" key="2">
    <citation type="submission" date="2018-11" db="EMBL/GenBank/DDBJ databases">
        <authorList>
            <consortium name="Pathogen Informatics"/>
        </authorList>
    </citation>
    <scope>NUCLEOTIDE SEQUENCE [LARGE SCALE GENOMIC DNA]</scope>
</reference>
<gene>
    <name evidence="1" type="ORF">NBR_LOCUS15083</name>
</gene>
<accession>A0A0N4YEG5</accession>
<name>A0A0N4YEG5_NIPBR</name>
<evidence type="ECO:0000313" key="1">
    <source>
        <dbReference type="EMBL" id="VDL78677.1"/>
    </source>
</evidence>
<dbReference type="Proteomes" id="UP000271162">
    <property type="component" value="Unassembled WGS sequence"/>
</dbReference>
<dbReference type="EMBL" id="UYSL01021593">
    <property type="protein sequence ID" value="VDL78677.1"/>
    <property type="molecule type" value="Genomic_DNA"/>
</dbReference>
<dbReference type="WBParaSite" id="NBR_0001508201-mRNA-1">
    <property type="protein sequence ID" value="NBR_0001508201-mRNA-1"/>
    <property type="gene ID" value="NBR_0001508201"/>
</dbReference>